<dbReference type="HAMAP" id="MF_01102">
    <property type="entry name" value="MnmC"/>
    <property type="match status" value="1"/>
</dbReference>
<feature type="region of interest" description="FAD-dependent cmnm(5)s(2)U34 oxidoreductase" evidence="10">
    <location>
        <begin position="259"/>
        <end position="659"/>
    </location>
</feature>
<dbReference type="InterPro" id="IPR017610">
    <property type="entry name" value="tRNA_S-uridine_synth_MnmC_C"/>
</dbReference>
<evidence type="ECO:0000256" key="7">
    <source>
        <dbReference type="ARBA" id="ARBA00022827"/>
    </source>
</evidence>
<dbReference type="InterPro" id="IPR029063">
    <property type="entry name" value="SAM-dependent_MTases_sf"/>
</dbReference>
<dbReference type="Pfam" id="PF05430">
    <property type="entry name" value="Methyltransf_30"/>
    <property type="match status" value="1"/>
</dbReference>
<dbReference type="GO" id="GO:0016645">
    <property type="term" value="F:oxidoreductase activity, acting on the CH-NH group of donors"/>
    <property type="evidence" value="ECO:0007669"/>
    <property type="project" value="InterPro"/>
</dbReference>
<evidence type="ECO:0000256" key="1">
    <source>
        <dbReference type="ARBA" id="ARBA00022490"/>
    </source>
</evidence>
<dbReference type="GO" id="GO:0004808">
    <property type="term" value="F:tRNA (5-methylaminomethyl-2-thiouridylate)(34)-methyltransferase activity"/>
    <property type="evidence" value="ECO:0007669"/>
    <property type="project" value="UniProtKB-EC"/>
</dbReference>
<dbReference type="GO" id="GO:0050660">
    <property type="term" value="F:flavin adenine dinucleotide binding"/>
    <property type="evidence" value="ECO:0007669"/>
    <property type="project" value="UniProtKB-UniRule"/>
</dbReference>
<dbReference type="InterPro" id="IPR023032">
    <property type="entry name" value="tRNA_MAMT_biosynth_bifunc_MnmC"/>
</dbReference>
<dbReference type="SUPFAM" id="SSF51905">
    <property type="entry name" value="FAD/NAD(P)-binding domain"/>
    <property type="match status" value="1"/>
</dbReference>
<evidence type="ECO:0000256" key="6">
    <source>
        <dbReference type="ARBA" id="ARBA00022694"/>
    </source>
</evidence>
<reference evidence="14" key="1">
    <citation type="submission" date="2017-04" db="EMBL/GenBank/DDBJ databases">
        <authorList>
            <person name="Varghese N."/>
            <person name="Submissions S."/>
        </authorList>
    </citation>
    <scope>NUCLEOTIDE SEQUENCE [LARGE SCALE GENOMIC DNA]</scope>
    <source>
        <strain evidence="14">DSM 22618</strain>
    </source>
</reference>
<evidence type="ECO:0000256" key="10">
    <source>
        <dbReference type="HAMAP-Rule" id="MF_01102"/>
    </source>
</evidence>
<keyword evidence="6 10" id="KW-0819">tRNA processing</keyword>
<evidence type="ECO:0000256" key="4">
    <source>
        <dbReference type="ARBA" id="ARBA00022679"/>
    </source>
</evidence>
<dbReference type="GO" id="GO:0032259">
    <property type="term" value="P:methylation"/>
    <property type="evidence" value="ECO:0007669"/>
    <property type="project" value="UniProtKB-KW"/>
</dbReference>
<comment type="similarity">
    <text evidence="10">In the C-terminal section; belongs to the DAO family.</text>
</comment>
<dbReference type="EC" id="1.5.-.-" evidence="10"/>
<dbReference type="InterPro" id="IPR036188">
    <property type="entry name" value="FAD/NAD-bd_sf"/>
</dbReference>
<keyword evidence="14" id="KW-1185">Reference proteome</keyword>
<dbReference type="RefSeq" id="WP_085275897.1">
    <property type="nucleotide sequence ID" value="NZ_FXAG01000007.1"/>
</dbReference>
<dbReference type="NCBIfam" id="NF002481">
    <property type="entry name" value="PRK01747.1-2"/>
    <property type="match status" value="1"/>
</dbReference>
<comment type="catalytic activity">
    <reaction evidence="10">
        <text>5-aminomethyl-2-thiouridine(34) in tRNA + S-adenosyl-L-methionine = 5-methylaminomethyl-2-thiouridine(34) in tRNA + S-adenosyl-L-homocysteine + H(+)</text>
        <dbReference type="Rhea" id="RHEA:19569"/>
        <dbReference type="Rhea" id="RHEA-COMP:10195"/>
        <dbReference type="Rhea" id="RHEA-COMP:10197"/>
        <dbReference type="ChEBI" id="CHEBI:15378"/>
        <dbReference type="ChEBI" id="CHEBI:57856"/>
        <dbReference type="ChEBI" id="CHEBI:59789"/>
        <dbReference type="ChEBI" id="CHEBI:74454"/>
        <dbReference type="ChEBI" id="CHEBI:74455"/>
        <dbReference type="EC" id="2.1.1.61"/>
    </reaction>
</comment>
<evidence type="ECO:0000256" key="9">
    <source>
        <dbReference type="ARBA" id="ARBA00023268"/>
    </source>
</evidence>
<dbReference type="InterPro" id="IPR008471">
    <property type="entry name" value="MnmC-like_methylTransf"/>
</dbReference>
<dbReference type="PANTHER" id="PTHR13847:SF283">
    <property type="entry name" value="TRNA 5-METHYLAMINOMETHYL-2-THIOURIDINE BIOSYNTHESIS BIFUNCTIONAL PROTEIN MNMC"/>
    <property type="match status" value="1"/>
</dbReference>
<comment type="similarity">
    <text evidence="10">In the N-terminal section; belongs to the methyltransferase superfamily. tRNA (mnm(5)s(2)U34)-methyltransferase family.</text>
</comment>
<dbReference type="EC" id="2.1.1.61" evidence="10"/>
<proteinExistence type="inferred from homology"/>
<dbReference type="InterPro" id="IPR047785">
    <property type="entry name" value="tRNA_MNMC2"/>
</dbReference>
<name>A0A1Y6BK08_9NEIS</name>
<keyword evidence="7 10" id="KW-0274">FAD</keyword>
<evidence type="ECO:0000313" key="13">
    <source>
        <dbReference type="EMBL" id="SMF15620.1"/>
    </source>
</evidence>
<dbReference type="Gene3D" id="3.30.9.10">
    <property type="entry name" value="D-Amino Acid Oxidase, subunit A, domain 2"/>
    <property type="match status" value="1"/>
</dbReference>
<dbReference type="STRING" id="1123014.SAMN02745746_01594"/>
<evidence type="ECO:0000313" key="14">
    <source>
        <dbReference type="Proteomes" id="UP000192920"/>
    </source>
</evidence>
<dbReference type="PANTHER" id="PTHR13847">
    <property type="entry name" value="SARCOSINE DEHYDROGENASE-RELATED"/>
    <property type="match status" value="1"/>
</dbReference>
<keyword evidence="4 10" id="KW-0808">Transferase</keyword>
<feature type="region of interest" description="tRNA (mnm(5)s(2)U34)-methyltransferase" evidence="10">
    <location>
        <begin position="1"/>
        <end position="232"/>
    </location>
</feature>
<dbReference type="Proteomes" id="UP000192920">
    <property type="component" value="Unassembled WGS sequence"/>
</dbReference>
<comment type="subcellular location">
    <subcellularLocation>
        <location evidence="10">Cytoplasm</location>
    </subcellularLocation>
</comment>
<dbReference type="Gene3D" id="3.50.50.60">
    <property type="entry name" value="FAD/NAD(P)-binding domain"/>
    <property type="match status" value="1"/>
</dbReference>
<keyword evidence="2 10" id="KW-0489">Methyltransferase</keyword>
<evidence type="ECO:0000256" key="8">
    <source>
        <dbReference type="ARBA" id="ARBA00023002"/>
    </source>
</evidence>
<gene>
    <name evidence="10" type="primary">mnmC</name>
    <name evidence="13" type="ORF">SAMN02745746_01594</name>
</gene>
<dbReference type="GO" id="GO:0002098">
    <property type="term" value="P:tRNA wobble uridine modification"/>
    <property type="evidence" value="ECO:0007669"/>
    <property type="project" value="TreeGrafter"/>
</dbReference>
<comment type="function">
    <text evidence="10">Catalyzes the last two steps in the biosynthesis of 5-methylaminomethyl-2-thiouridine (mnm(5)s(2)U) at the wobble position (U34) in tRNA. Catalyzes the FAD-dependent demodification of cmnm(5)s(2)U34 to nm(5)s(2)U34, followed by the transfer of a methyl group from S-adenosyl-L-methionine to nm(5)s(2)U34, to form mnm(5)s(2)U34.</text>
</comment>
<keyword evidence="8 10" id="KW-0560">Oxidoreductase</keyword>
<evidence type="ECO:0000256" key="3">
    <source>
        <dbReference type="ARBA" id="ARBA00022630"/>
    </source>
</evidence>
<protein>
    <recommendedName>
        <fullName evidence="10">tRNA 5-methylaminomethyl-2-thiouridine biosynthesis bifunctional protein MnmC</fullName>
        <shortName evidence="10">tRNA mnm(5)s(2)U biosynthesis bifunctional protein</shortName>
    </recommendedName>
    <domain>
        <recommendedName>
            <fullName evidence="10">tRNA (mnm(5)s(2)U34)-methyltransferase</fullName>
            <ecNumber evidence="10">2.1.1.61</ecNumber>
        </recommendedName>
    </domain>
    <domain>
        <recommendedName>
            <fullName evidence="10">FAD-dependent cmnm(5)s(2)U34 oxidoreductase</fullName>
            <ecNumber evidence="10">1.5.-.-</ecNumber>
        </recommendedName>
    </domain>
</protein>
<comment type="cofactor">
    <cofactor evidence="10">
        <name>FAD</name>
        <dbReference type="ChEBI" id="CHEBI:57692"/>
    </cofactor>
</comment>
<feature type="domain" description="FAD dependent oxidoreductase" evidence="11">
    <location>
        <begin position="256"/>
        <end position="625"/>
    </location>
</feature>
<evidence type="ECO:0000256" key="5">
    <source>
        <dbReference type="ARBA" id="ARBA00022691"/>
    </source>
</evidence>
<keyword evidence="3 10" id="KW-0285">Flavoprotein</keyword>
<keyword evidence="9 10" id="KW-0511">Multifunctional enzyme</keyword>
<organism evidence="13 14">
    <name type="scientific">Pseudogulbenkiania subflava DSM 22618</name>
    <dbReference type="NCBI Taxonomy" id="1123014"/>
    <lineage>
        <taxon>Bacteria</taxon>
        <taxon>Pseudomonadati</taxon>
        <taxon>Pseudomonadota</taxon>
        <taxon>Betaproteobacteria</taxon>
        <taxon>Neisseriales</taxon>
        <taxon>Chromobacteriaceae</taxon>
        <taxon>Pseudogulbenkiania</taxon>
    </lineage>
</organism>
<accession>A0A1Y6BK08</accession>
<dbReference type="Pfam" id="PF01266">
    <property type="entry name" value="DAO"/>
    <property type="match status" value="1"/>
</dbReference>
<dbReference type="EMBL" id="FXAG01000007">
    <property type="protein sequence ID" value="SMF15620.1"/>
    <property type="molecule type" value="Genomic_DNA"/>
</dbReference>
<dbReference type="InterPro" id="IPR006076">
    <property type="entry name" value="FAD-dep_OxRdtase"/>
</dbReference>
<evidence type="ECO:0000256" key="2">
    <source>
        <dbReference type="ARBA" id="ARBA00022603"/>
    </source>
</evidence>
<keyword evidence="5 10" id="KW-0949">S-adenosyl-L-methionine</keyword>
<dbReference type="GO" id="GO:0005737">
    <property type="term" value="C:cytoplasm"/>
    <property type="evidence" value="ECO:0007669"/>
    <property type="project" value="UniProtKB-SubCell"/>
</dbReference>
<sequence length="659" mass="71452">MTHHAQLDWHDGQPFSRAFGDVYFSRASGLEETRHVFLQHNALAERFAALSEHGQFCIGETGFGTGLNFLCAWQCFEQHAPATARLHFVSTEKFPLAPADLQQALALWPELASYSGELLAQYDILTPGWHRFVLRGGRLTLTLLVGDALDTLPELDARIDAWCLDGFAPAKNPEMWQPALFEQMARLSAPGATFATFTSAGAVRRGLIAAGFVVEKVPGYGHKREMCRGHLENAPERGWQAPWFARPAIPPSERSAIVIGGGIAGAASAASLARRGWQVTLLERHGQLAQEASGNPQGVLYTKLSPHFPPLTRLVLAGYGYSLRTLHTELPQGETTWQACGVLQLPHEGDSPQKQAELAAAGWPDGFLRTLGQREASELAGLDLPSGGLFFPQAGWLNPAQLIARLASHPNIRQVLGAQVTELDWNPVERLWTAYGQDGPLAIGAVVVIAGGAEAAAFDLTQHLPLKRIRGQVTVAPATAESRRLKTVLCGEGYISPARHDSHCFGATFKFNTDDLSVQPDEHRENLAMLSGLSPSLYRALGGDGLAEQPLGGRAAFRCTSPDYLPIIGPVVDRAAFLERYRALGQDATRRLDSPAPWVEGLYVNTAHGSRGMITAPLSGEILAAYLEGEPSPLPKPLLDAIHPSRFLLRGLIRQKLKA</sequence>
<feature type="domain" description="MnmC-like methyltransferase" evidence="12">
    <location>
        <begin position="110"/>
        <end position="230"/>
    </location>
</feature>
<dbReference type="SUPFAM" id="SSF53335">
    <property type="entry name" value="S-adenosyl-L-methionine-dependent methyltransferases"/>
    <property type="match status" value="1"/>
</dbReference>
<dbReference type="AlphaFoldDB" id="A0A1Y6BK08"/>
<evidence type="ECO:0000259" key="12">
    <source>
        <dbReference type="Pfam" id="PF05430"/>
    </source>
</evidence>
<evidence type="ECO:0000259" key="11">
    <source>
        <dbReference type="Pfam" id="PF01266"/>
    </source>
</evidence>
<dbReference type="SUPFAM" id="SSF54373">
    <property type="entry name" value="FAD-linked reductases, C-terminal domain"/>
    <property type="match status" value="1"/>
</dbReference>
<keyword evidence="1 10" id="KW-0963">Cytoplasm</keyword>
<dbReference type="Gene3D" id="3.40.50.150">
    <property type="entry name" value="Vaccinia Virus protein VP39"/>
    <property type="match status" value="1"/>
</dbReference>
<dbReference type="NCBIfam" id="TIGR03197">
    <property type="entry name" value="MnmC_Cterm"/>
    <property type="match status" value="1"/>
</dbReference>
<dbReference type="NCBIfam" id="NF033855">
    <property type="entry name" value="tRNA_MNMC2"/>
    <property type="match status" value="1"/>
</dbReference>